<reference evidence="8" key="1">
    <citation type="submission" date="2021-01" db="EMBL/GenBank/DDBJ databases">
        <title>Whole genome shotgun sequence of Actinocatenispora rupis NBRC 107355.</title>
        <authorList>
            <person name="Komaki H."/>
            <person name="Tamura T."/>
        </authorList>
    </citation>
    <scope>NUCLEOTIDE SEQUENCE</scope>
    <source>
        <strain evidence="8">NBRC 107355</strain>
    </source>
</reference>
<dbReference type="GO" id="GO:0009249">
    <property type="term" value="P:protein lipoylation"/>
    <property type="evidence" value="ECO:0007669"/>
    <property type="project" value="InterPro"/>
</dbReference>
<comment type="miscellaneous">
    <text evidence="5">In the reaction, the free carboxyl group of octanoic acid is attached via an amide linkage to the epsilon-amino group of a specific lysine residue of lipoyl domains of lipoate-dependent enzymes.</text>
</comment>
<comment type="catalytic activity">
    <reaction evidence="5">
        <text>octanoyl-[ACP] + L-lysyl-[protein] = N(6)-octanoyl-L-lysyl-[protein] + holo-[ACP] + H(+)</text>
        <dbReference type="Rhea" id="RHEA:17665"/>
        <dbReference type="Rhea" id="RHEA-COMP:9636"/>
        <dbReference type="Rhea" id="RHEA-COMP:9685"/>
        <dbReference type="Rhea" id="RHEA-COMP:9752"/>
        <dbReference type="Rhea" id="RHEA-COMP:9928"/>
        <dbReference type="ChEBI" id="CHEBI:15378"/>
        <dbReference type="ChEBI" id="CHEBI:29969"/>
        <dbReference type="ChEBI" id="CHEBI:64479"/>
        <dbReference type="ChEBI" id="CHEBI:78463"/>
        <dbReference type="ChEBI" id="CHEBI:78809"/>
        <dbReference type="EC" id="2.3.1.181"/>
    </reaction>
</comment>
<dbReference type="Proteomes" id="UP000612808">
    <property type="component" value="Unassembled WGS sequence"/>
</dbReference>
<feature type="binding site" evidence="5">
    <location>
        <begin position="150"/>
        <end position="157"/>
    </location>
    <ligand>
        <name>substrate</name>
    </ligand>
</feature>
<dbReference type="NCBIfam" id="NF010925">
    <property type="entry name" value="PRK14345.1"/>
    <property type="match status" value="1"/>
</dbReference>
<evidence type="ECO:0000256" key="4">
    <source>
        <dbReference type="ARBA" id="ARBA00024732"/>
    </source>
</evidence>
<feature type="site" description="Lowers pKa of active site Cys" evidence="5">
    <location>
        <position position="223"/>
    </location>
</feature>
<evidence type="ECO:0000256" key="3">
    <source>
        <dbReference type="ARBA" id="ARBA00023315"/>
    </source>
</evidence>
<comment type="pathway">
    <text evidence="1 5">Protein modification; protein lipoylation via endogenous pathway; protein N(6)-(lipoyl)lysine from octanoyl-[acyl-carrier-protein]: step 1/2.</text>
</comment>
<dbReference type="EMBL" id="BOMB01000003">
    <property type="protein sequence ID" value="GID09709.1"/>
    <property type="molecule type" value="Genomic_DNA"/>
</dbReference>
<dbReference type="UniPathway" id="UPA00538">
    <property type="reaction ID" value="UER00592"/>
</dbReference>
<protein>
    <recommendedName>
        <fullName evidence="5">Octanoyltransferase</fullName>
        <ecNumber evidence="5">2.3.1.181</ecNumber>
    </recommendedName>
    <alternativeName>
        <fullName evidence="5">Lipoate-protein ligase B</fullName>
    </alternativeName>
    <alternativeName>
        <fullName evidence="5">Lipoyl/octanoyl transferase</fullName>
    </alternativeName>
    <alternativeName>
        <fullName evidence="5">Octanoyl-[acyl-carrier-protein]-protein N-octanoyltransferase</fullName>
    </alternativeName>
</protein>
<evidence type="ECO:0000256" key="5">
    <source>
        <dbReference type="HAMAP-Rule" id="MF_00013"/>
    </source>
</evidence>
<name>A0A8J3N7W8_9ACTN</name>
<dbReference type="PANTHER" id="PTHR10993">
    <property type="entry name" value="OCTANOYLTRANSFERASE"/>
    <property type="match status" value="1"/>
</dbReference>
<dbReference type="HAMAP" id="MF_00013">
    <property type="entry name" value="LipB"/>
    <property type="match status" value="1"/>
</dbReference>
<dbReference type="Gene3D" id="3.30.930.10">
    <property type="entry name" value="Bira Bifunctional Protein, Domain 2"/>
    <property type="match status" value="1"/>
</dbReference>
<dbReference type="InterPro" id="IPR020605">
    <property type="entry name" value="Octanoyltransferase_CS"/>
</dbReference>
<comment type="function">
    <text evidence="4 5">Catalyzes the transfer of endogenously produced octanoic acid from octanoyl-acyl-carrier-protein onto the lipoyl domains of lipoate-dependent enzymes. Lipoyl-ACP can also act as a substrate although octanoyl-ACP is likely to be the physiological substrate.</text>
</comment>
<dbReference type="CDD" id="cd16444">
    <property type="entry name" value="LipB"/>
    <property type="match status" value="1"/>
</dbReference>
<keyword evidence="5" id="KW-0963">Cytoplasm</keyword>
<keyword evidence="3 5" id="KW-0012">Acyltransferase</keyword>
<feature type="region of interest" description="Disordered" evidence="6">
    <location>
        <begin position="1"/>
        <end position="58"/>
    </location>
</feature>
<feature type="binding site" evidence="5">
    <location>
        <begin position="226"/>
        <end position="228"/>
    </location>
    <ligand>
        <name>substrate</name>
    </ligand>
</feature>
<keyword evidence="9" id="KW-1185">Reference proteome</keyword>
<dbReference type="Pfam" id="PF21948">
    <property type="entry name" value="LplA-B_cat"/>
    <property type="match status" value="1"/>
</dbReference>
<evidence type="ECO:0000256" key="2">
    <source>
        <dbReference type="ARBA" id="ARBA00022679"/>
    </source>
</evidence>
<keyword evidence="2 5" id="KW-0808">Transferase</keyword>
<dbReference type="GO" id="GO:0005737">
    <property type="term" value="C:cytoplasm"/>
    <property type="evidence" value="ECO:0007669"/>
    <property type="project" value="UniProtKB-SubCell"/>
</dbReference>
<dbReference type="PROSITE" id="PS01313">
    <property type="entry name" value="LIPB"/>
    <property type="match status" value="1"/>
</dbReference>
<evidence type="ECO:0000313" key="9">
    <source>
        <dbReference type="Proteomes" id="UP000612808"/>
    </source>
</evidence>
<evidence type="ECO:0000313" key="8">
    <source>
        <dbReference type="EMBL" id="GID09709.1"/>
    </source>
</evidence>
<comment type="subcellular location">
    <subcellularLocation>
        <location evidence="5">Cytoplasm</location>
    </subcellularLocation>
</comment>
<sequence>MPARSVPARSVPARSMPARSMPARTTMPKVPPDNAPGPTTGPDVPPHTRPGTVADVSPTKYRVGGRKARLGGVTDTALGATTDRLEIVRAGLVDYETAWAEQVRRQTARIEGTGPDTLLLLEHPSVYTAGKRTEPLDRPTDGTPVVDVDRGGKITWHGPGQLVGYPIIKLADPVDVIAYVNRVEDLVMAVCAELGVETTRITHRKDMRGGVWVLADDRGPTRKIAALGIRVSRGVTEHGFALNCNPDLTAYDRIVPCGIRDAGTTSLSRELGRDVTVAEVLPLVEARVSLLYP</sequence>
<dbReference type="AlphaFoldDB" id="A0A8J3N7W8"/>
<gene>
    <name evidence="5" type="primary">lipB</name>
    <name evidence="8" type="ORF">Aru02nite_05980</name>
</gene>
<evidence type="ECO:0000259" key="7">
    <source>
        <dbReference type="PROSITE" id="PS51733"/>
    </source>
</evidence>
<evidence type="ECO:0000256" key="6">
    <source>
        <dbReference type="SAM" id="MobiDB-lite"/>
    </source>
</evidence>
<dbReference type="EC" id="2.3.1.181" evidence="5"/>
<accession>A0A8J3N7W8</accession>
<comment type="caution">
    <text evidence="8">The sequence shown here is derived from an EMBL/GenBank/DDBJ whole genome shotgun (WGS) entry which is preliminary data.</text>
</comment>
<dbReference type="GO" id="GO:0033819">
    <property type="term" value="F:lipoyl(octanoyl) transferase activity"/>
    <property type="evidence" value="ECO:0007669"/>
    <property type="project" value="UniProtKB-EC"/>
</dbReference>
<dbReference type="PANTHER" id="PTHR10993:SF7">
    <property type="entry name" value="LIPOYLTRANSFERASE 2, MITOCHONDRIAL-RELATED"/>
    <property type="match status" value="1"/>
</dbReference>
<feature type="domain" description="BPL/LPL catalytic" evidence="7">
    <location>
        <begin position="112"/>
        <end position="293"/>
    </location>
</feature>
<feature type="binding site" evidence="5">
    <location>
        <begin position="239"/>
        <end position="241"/>
    </location>
    <ligand>
        <name>substrate</name>
    </ligand>
</feature>
<dbReference type="InterPro" id="IPR045864">
    <property type="entry name" value="aa-tRNA-synth_II/BPL/LPL"/>
</dbReference>
<dbReference type="SUPFAM" id="SSF55681">
    <property type="entry name" value="Class II aaRS and biotin synthetases"/>
    <property type="match status" value="1"/>
</dbReference>
<dbReference type="InterPro" id="IPR000544">
    <property type="entry name" value="Octanoyltransferase"/>
</dbReference>
<dbReference type="InterPro" id="IPR004143">
    <property type="entry name" value="BPL_LPL_catalytic"/>
</dbReference>
<comment type="similarity">
    <text evidence="5">Belongs to the LipB family.</text>
</comment>
<feature type="active site" description="Acyl-thioester intermediate" evidence="5">
    <location>
        <position position="257"/>
    </location>
</feature>
<dbReference type="NCBIfam" id="TIGR00214">
    <property type="entry name" value="lipB"/>
    <property type="match status" value="1"/>
</dbReference>
<dbReference type="PROSITE" id="PS51733">
    <property type="entry name" value="BPL_LPL_CATALYTIC"/>
    <property type="match status" value="1"/>
</dbReference>
<evidence type="ECO:0000256" key="1">
    <source>
        <dbReference type="ARBA" id="ARBA00004821"/>
    </source>
</evidence>
<organism evidence="8 9">
    <name type="scientific">Actinocatenispora rupis</name>
    <dbReference type="NCBI Taxonomy" id="519421"/>
    <lineage>
        <taxon>Bacteria</taxon>
        <taxon>Bacillati</taxon>
        <taxon>Actinomycetota</taxon>
        <taxon>Actinomycetes</taxon>
        <taxon>Micromonosporales</taxon>
        <taxon>Micromonosporaceae</taxon>
        <taxon>Actinocatenispora</taxon>
    </lineage>
</organism>
<proteinExistence type="inferred from homology"/>